<dbReference type="Gene3D" id="3.30.2010.10">
    <property type="entry name" value="Metalloproteases ('zincins'), catalytic domain"/>
    <property type="match status" value="1"/>
</dbReference>
<gene>
    <name evidence="9" type="ORF">GCM10007964_59400</name>
</gene>
<keyword evidence="4" id="KW-0378">Hydrolase</keyword>
<dbReference type="GO" id="GO:0046872">
    <property type="term" value="F:metal ion binding"/>
    <property type="evidence" value="ECO:0007669"/>
    <property type="project" value="UniProtKB-KW"/>
</dbReference>
<comment type="cofactor">
    <cofactor evidence="1">
        <name>Zn(2+)</name>
        <dbReference type="ChEBI" id="CHEBI:29105"/>
    </cofactor>
</comment>
<feature type="transmembrane region" description="Helical" evidence="7">
    <location>
        <begin position="555"/>
        <end position="574"/>
    </location>
</feature>
<feature type="transmembrane region" description="Helical" evidence="7">
    <location>
        <begin position="261"/>
        <end position="279"/>
    </location>
</feature>
<feature type="transmembrane region" description="Helical" evidence="7">
    <location>
        <begin position="698"/>
        <end position="720"/>
    </location>
</feature>
<evidence type="ECO:0000256" key="7">
    <source>
        <dbReference type="SAM" id="Phobius"/>
    </source>
</evidence>
<evidence type="ECO:0000256" key="4">
    <source>
        <dbReference type="ARBA" id="ARBA00022801"/>
    </source>
</evidence>
<keyword evidence="6" id="KW-0482">Metalloprotease</keyword>
<keyword evidence="7" id="KW-1133">Transmembrane helix</keyword>
<evidence type="ECO:0000256" key="1">
    <source>
        <dbReference type="ARBA" id="ARBA00001947"/>
    </source>
</evidence>
<keyword evidence="7" id="KW-0472">Membrane</keyword>
<evidence type="ECO:0000256" key="6">
    <source>
        <dbReference type="ARBA" id="ARBA00023049"/>
    </source>
</evidence>
<comment type="caution">
    <text evidence="9">The sequence shown here is derived from an EMBL/GenBank/DDBJ whole genome shotgun (WGS) entry which is preliminary data.</text>
</comment>
<evidence type="ECO:0000256" key="2">
    <source>
        <dbReference type="ARBA" id="ARBA00022670"/>
    </source>
</evidence>
<evidence type="ECO:0000256" key="3">
    <source>
        <dbReference type="ARBA" id="ARBA00022723"/>
    </source>
</evidence>
<feature type="transmembrane region" description="Helical" evidence="7">
    <location>
        <begin position="586"/>
        <end position="607"/>
    </location>
</feature>
<feature type="transmembrane region" description="Helical" evidence="7">
    <location>
        <begin position="649"/>
        <end position="670"/>
    </location>
</feature>
<reference evidence="9" key="1">
    <citation type="journal article" date="2014" name="Int. J. Syst. Evol. Microbiol.">
        <title>Complete genome sequence of Corynebacterium casei LMG S-19264T (=DSM 44701T), isolated from a smear-ripened cheese.</title>
        <authorList>
            <consortium name="US DOE Joint Genome Institute (JGI-PGF)"/>
            <person name="Walter F."/>
            <person name="Albersmeier A."/>
            <person name="Kalinowski J."/>
            <person name="Ruckert C."/>
        </authorList>
    </citation>
    <scope>NUCLEOTIDE SEQUENCE</scope>
    <source>
        <strain evidence="9">JCM 13064</strain>
    </source>
</reference>
<feature type="transmembrane region" description="Helical" evidence="7">
    <location>
        <begin position="378"/>
        <end position="399"/>
    </location>
</feature>
<dbReference type="Pfam" id="PF01435">
    <property type="entry name" value="Peptidase_M48"/>
    <property type="match status" value="1"/>
</dbReference>
<feature type="transmembrane region" description="Helical" evidence="7">
    <location>
        <begin position="619"/>
        <end position="642"/>
    </location>
</feature>
<feature type="transmembrane region" description="Helical" evidence="7">
    <location>
        <begin position="94"/>
        <end position="118"/>
    </location>
</feature>
<keyword evidence="2" id="KW-0645">Protease</keyword>
<dbReference type="GO" id="GO:0006508">
    <property type="term" value="P:proteolysis"/>
    <property type="evidence" value="ECO:0007669"/>
    <property type="project" value="UniProtKB-KW"/>
</dbReference>
<organism evidence="9 10">
    <name type="scientific">Sphaerisporangium melleum</name>
    <dbReference type="NCBI Taxonomy" id="321316"/>
    <lineage>
        <taxon>Bacteria</taxon>
        <taxon>Bacillati</taxon>
        <taxon>Actinomycetota</taxon>
        <taxon>Actinomycetes</taxon>
        <taxon>Streptosporangiales</taxon>
        <taxon>Streptosporangiaceae</taxon>
        <taxon>Sphaerisporangium</taxon>
    </lineage>
</organism>
<dbReference type="AlphaFoldDB" id="A0A917RJC1"/>
<dbReference type="EMBL" id="BMNT01000039">
    <property type="protein sequence ID" value="GGL09265.1"/>
    <property type="molecule type" value="Genomic_DNA"/>
</dbReference>
<feature type="domain" description="Peptidase M48" evidence="8">
    <location>
        <begin position="139"/>
        <end position="341"/>
    </location>
</feature>
<feature type="transmembrane region" description="Helical" evidence="7">
    <location>
        <begin position="741"/>
        <end position="761"/>
    </location>
</feature>
<feature type="transmembrane region" description="Helical" evidence="7">
    <location>
        <begin position="343"/>
        <end position="366"/>
    </location>
</feature>
<feature type="transmembrane region" description="Helical" evidence="7">
    <location>
        <begin position="484"/>
        <end position="502"/>
    </location>
</feature>
<dbReference type="GO" id="GO:0004222">
    <property type="term" value="F:metalloendopeptidase activity"/>
    <property type="evidence" value="ECO:0007669"/>
    <property type="project" value="InterPro"/>
</dbReference>
<keyword evidence="3" id="KW-0479">Metal-binding</keyword>
<accession>A0A917RJC1</accession>
<keyword evidence="5" id="KW-0862">Zinc</keyword>
<feature type="transmembrane region" description="Helical" evidence="7">
    <location>
        <begin position="221"/>
        <end position="241"/>
    </location>
</feature>
<keyword evidence="7" id="KW-0812">Transmembrane</keyword>
<evidence type="ECO:0000313" key="10">
    <source>
        <dbReference type="Proteomes" id="UP000645217"/>
    </source>
</evidence>
<evidence type="ECO:0000313" key="9">
    <source>
        <dbReference type="EMBL" id="GGL09265.1"/>
    </source>
</evidence>
<feature type="transmembrane region" description="Helical" evidence="7">
    <location>
        <begin position="21"/>
        <end position="44"/>
    </location>
</feature>
<protein>
    <recommendedName>
        <fullName evidence="8">Peptidase M48 domain-containing protein</fullName>
    </recommendedName>
</protein>
<dbReference type="Proteomes" id="UP000645217">
    <property type="component" value="Unassembled WGS sequence"/>
</dbReference>
<reference evidence="9" key="2">
    <citation type="submission" date="2020-09" db="EMBL/GenBank/DDBJ databases">
        <authorList>
            <person name="Sun Q."/>
            <person name="Ohkuma M."/>
        </authorList>
    </citation>
    <scope>NUCLEOTIDE SEQUENCE</scope>
    <source>
        <strain evidence="9">JCM 13064</strain>
    </source>
</reference>
<dbReference type="RefSeq" id="WP_189166361.1">
    <property type="nucleotide sequence ID" value="NZ_BMNT01000039.1"/>
</dbReference>
<keyword evidence="10" id="KW-1185">Reference proteome</keyword>
<sequence length="929" mass="98186">MTRPAMGRVPAVDIDLGASGTTLRFASLILLLLGSTVAMIGQILQPLVERPARSGCMLAAGLDPVGDLAAGVKPLGINRALLEECYQRTDALPWWGSAVVGGFAGAIVLGAVALYVALPAWRHRHGRAVPVEAVDADGRLGRRLAALVARTGVRQVRFVVDPAAATTGAVAYGHPGRYIVRLHGGLVARLRSDPDGFDAVVLHELAHVHNGDVRIAYATTALWRVFLAGVLLPYVVTRGLFLLDGLLHGTVSVFWGADAPMASRDLLLTLVLTALLTVARADLLRKRELYADLAAVRWGAATAVWSRRAGGLVDGGRRRLIGDLWRSHPRWEQRVRSLREPTALLGPPALPMLVTGIATLVTTARLPRLLGLFGVSGAPAQALVVLLAAGLAAGIVATTMGQAAAHSVVTGRPPPSPLRAGLWFGAGMVVAELLLSRANMSAWLPAEPAMLLALPAAAAVTCWWTAECAELWLRTRPGRPARPVLLAGLVTTWIAVAVWLNWWETFGMPMAIGALIPPDALLEVLRSPAAPDGGWALPIASAILGLLSLWGPPEWLLLGAMLWLYALLPLAWRPSPGAVRPSLSRLAAAASAGAVLACTGSLVANAYVGGLAAGENRALLYLASQIFVLLPATAVTATVVAITARRYRMVMALGAAGLASLLTLGGVWLLGAFDGCLGPFDISAVSCSFRPDRVVRGLLVPVSFLMVLATPVAGVAVLLAGPWRNRLRDDGHWTTYGPAGWTSRVAVAVLTTLAICLPVVLRPPGTFAGDAVADRRGLEATLTRTLVPASTPEVRGVQIGAWLFYGGLDLMDGFVRDYIAVTKIAPDLVVTQENAAGLVTPLRALVADADRVDRYFPIPDPREQRAWARLTATVRGEAGDCLYALARDDLDVCGAALHRLTSAMEEMSALLARLRAIIAERHGTPRKPR</sequence>
<evidence type="ECO:0000259" key="8">
    <source>
        <dbReference type="Pfam" id="PF01435"/>
    </source>
</evidence>
<name>A0A917RJC1_9ACTN</name>
<proteinExistence type="predicted"/>
<evidence type="ECO:0000256" key="5">
    <source>
        <dbReference type="ARBA" id="ARBA00022833"/>
    </source>
</evidence>
<dbReference type="InterPro" id="IPR001915">
    <property type="entry name" value="Peptidase_M48"/>
</dbReference>